<protein>
    <submittedName>
        <fullName evidence="3">PH domain-containing protein</fullName>
    </submittedName>
</protein>
<evidence type="ECO:0000313" key="3">
    <source>
        <dbReference type="EMBL" id="MEQ0560887.1"/>
    </source>
</evidence>
<proteinExistence type="predicted"/>
<evidence type="ECO:0000256" key="1">
    <source>
        <dbReference type="SAM" id="Phobius"/>
    </source>
</evidence>
<gene>
    <name evidence="3" type="ORF">ABJI51_17510</name>
</gene>
<feature type="transmembrane region" description="Helical" evidence="1">
    <location>
        <begin position="12"/>
        <end position="35"/>
    </location>
</feature>
<keyword evidence="4" id="KW-1185">Reference proteome</keyword>
<dbReference type="EMBL" id="JBDZYD010000006">
    <property type="protein sequence ID" value="MEQ0560887.1"/>
    <property type="molecule type" value="Genomic_DNA"/>
</dbReference>
<keyword evidence="1" id="KW-0472">Membrane</keyword>
<dbReference type="RefSeq" id="WP_348952092.1">
    <property type="nucleotide sequence ID" value="NZ_JBDZYD010000006.1"/>
</dbReference>
<dbReference type="InterPro" id="IPR019692">
    <property type="entry name" value="CFP-6_PH"/>
</dbReference>
<reference evidence="3 4" key="1">
    <citation type="submission" date="2024-05" db="EMBL/GenBank/DDBJ databases">
        <authorList>
            <person name="Zhao H."/>
            <person name="Xu Y."/>
            <person name="Lin S."/>
            <person name="Spain J.C."/>
            <person name="Zhou N.-Y."/>
        </authorList>
    </citation>
    <scope>NUCLEOTIDE SEQUENCE [LARGE SCALE GENOMIC DNA]</scope>
    <source>
        <strain evidence="3 4">NEAU-NG30</strain>
    </source>
</reference>
<dbReference type="Pfam" id="PF10756">
    <property type="entry name" value="bPH_6"/>
    <property type="match status" value="1"/>
</dbReference>
<dbReference type="Proteomes" id="UP001440984">
    <property type="component" value="Unassembled WGS sequence"/>
</dbReference>
<evidence type="ECO:0000313" key="4">
    <source>
        <dbReference type="Proteomes" id="UP001440984"/>
    </source>
</evidence>
<accession>A0ABV0LHQ7</accession>
<keyword evidence="1" id="KW-0812">Transmembrane</keyword>
<keyword evidence="1" id="KW-1133">Transmembrane helix</keyword>
<comment type="caution">
    <text evidence="3">The sequence shown here is derived from an EMBL/GenBank/DDBJ whole genome shotgun (WGS) entry which is preliminary data.</text>
</comment>
<evidence type="ECO:0000259" key="2">
    <source>
        <dbReference type="Pfam" id="PF10756"/>
    </source>
</evidence>
<name>A0ABV0LHQ7_9PSEU</name>
<sequence>MAESSFRVSTPVKVLIGVLAVADAGFGVALALGLVRGLSPWLIGGAYAATVLAAVAGYRVSRARELKRGFESLHDLTIGDEGIRLPAGTLSTRLVPWSQIADVTTRRSARFGDGYLRDALWLDLVTGGGVESSVQRYAPRGRLKPAPPNRRQFEQTAILDPALFDAVVERLRKELRHRQLHAQLRSTPRIRHH</sequence>
<organism evidence="3 4">
    <name type="scientific">Amycolatopsis melonis</name>
    <dbReference type="NCBI Taxonomy" id="3156488"/>
    <lineage>
        <taxon>Bacteria</taxon>
        <taxon>Bacillati</taxon>
        <taxon>Actinomycetota</taxon>
        <taxon>Actinomycetes</taxon>
        <taxon>Pseudonocardiales</taxon>
        <taxon>Pseudonocardiaceae</taxon>
        <taxon>Amycolatopsis</taxon>
    </lineage>
</organism>
<feature type="domain" description="Low molecular weight protein antigen 6 PH" evidence="2">
    <location>
        <begin position="76"/>
        <end position="124"/>
    </location>
</feature>
<feature type="transmembrane region" description="Helical" evidence="1">
    <location>
        <begin position="41"/>
        <end position="60"/>
    </location>
</feature>